<dbReference type="EMBL" id="RCCI01000005">
    <property type="protein sequence ID" value="RLJ65103.1"/>
    <property type="molecule type" value="Genomic_DNA"/>
</dbReference>
<reference evidence="2 3" key="1">
    <citation type="submission" date="2018-10" db="EMBL/GenBank/DDBJ databases">
        <title>Genomic Encyclopedia of Type Strains, Phase IV (KMG-IV): sequencing the most valuable type-strain genomes for metagenomic binning, comparative biology and taxonomic classification.</title>
        <authorList>
            <person name="Goeker M."/>
        </authorList>
    </citation>
    <scope>NUCLEOTIDE SEQUENCE [LARGE SCALE GENOMIC DNA]</scope>
    <source>
        <strain evidence="2 3">DSM 26916</strain>
    </source>
</reference>
<organism evidence="2 3">
    <name type="scientific">Sulfurisoma sediminicola</name>
    <dbReference type="NCBI Taxonomy" id="1381557"/>
    <lineage>
        <taxon>Bacteria</taxon>
        <taxon>Pseudomonadati</taxon>
        <taxon>Pseudomonadota</taxon>
        <taxon>Betaproteobacteria</taxon>
        <taxon>Nitrosomonadales</taxon>
        <taxon>Sterolibacteriaceae</taxon>
        <taxon>Sulfurisoma</taxon>
    </lineage>
</organism>
<dbReference type="Gene3D" id="3.30.70.1230">
    <property type="entry name" value="Nucleotide cyclase"/>
    <property type="match status" value="1"/>
</dbReference>
<dbReference type="InterPro" id="IPR029787">
    <property type="entry name" value="Nucleotide_cyclase"/>
</dbReference>
<gene>
    <name evidence="2" type="ORF">DFR35_1759</name>
</gene>
<dbReference type="GO" id="GO:0035556">
    <property type="term" value="P:intracellular signal transduction"/>
    <property type="evidence" value="ECO:0007669"/>
    <property type="project" value="InterPro"/>
</dbReference>
<dbReference type="PROSITE" id="PS50125">
    <property type="entry name" value="GUANYLATE_CYCLASE_2"/>
    <property type="match status" value="1"/>
</dbReference>
<dbReference type="InterPro" id="IPR001054">
    <property type="entry name" value="A/G_cyclase"/>
</dbReference>
<accession>A0A497XDR8</accession>
<name>A0A497XDR8_9PROT</name>
<protein>
    <submittedName>
        <fullName evidence="2">Class 3 adenylate cyclase</fullName>
    </submittedName>
</protein>
<dbReference type="Pfam" id="PF00211">
    <property type="entry name" value="Guanylate_cyc"/>
    <property type="match status" value="1"/>
</dbReference>
<dbReference type="GO" id="GO:0004016">
    <property type="term" value="F:adenylate cyclase activity"/>
    <property type="evidence" value="ECO:0007669"/>
    <property type="project" value="UniProtKB-ARBA"/>
</dbReference>
<feature type="domain" description="Guanylate cyclase" evidence="1">
    <location>
        <begin position="59"/>
        <end position="192"/>
    </location>
</feature>
<proteinExistence type="predicted"/>
<evidence type="ECO:0000313" key="3">
    <source>
        <dbReference type="Proteomes" id="UP000268908"/>
    </source>
</evidence>
<dbReference type="AlphaFoldDB" id="A0A497XDR8"/>
<dbReference type="RefSeq" id="WP_121241675.1">
    <property type="nucleotide sequence ID" value="NZ_BHVV01000008.1"/>
</dbReference>
<keyword evidence="3" id="KW-1185">Reference proteome</keyword>
<dbReference type="Proteomes" id="UP000268908">
    <property type="component" value="Unassembled WGS sequence"/>
</dbReference>
<evidence type="ECO:0000259" key="1">
    <source>
        <dbReference type="PROSITE" id="PS50125"/>
    </source>
</evidence>
<comment type="caution">
    <text evidence="2">The sequence shown here is derived from an EMBL/GenBank/DDBJ whole genome shotgun (WGS) entry which is preliminary data.</text>
</comment>
<dbReference type="SUPFAM" id="SSF55073">
    <property type="entry name" value="Nucleotide cyclase"/>
    <property type="match status" value="1"/>
</dbReference>
<evidence type="ECO:0000313" key="2">
    <source>
        <dbReference type="EMBL" id="RLJ65103.1"/>
    </source>
</evidence>
<sequence length="260" mass="28838">MDRLNVIEHLQEVVEDLHSAHMDQHFQRHAPLHSSDPTRTDVSPRVRRAIAEREPIEAIVMTADIRKSSSVMRESIDPLQYANILDDFVGEFRTVLGYHNGWFDKFTGDGFICYWLIEDSFATQMETVLAFAAAVMESFRSYYYPAFVANLRNIPSGVGLSIGIDAGPCHVAPVAGDLTLLGLPIVGAVRMADAARRPYELLMNAYPGNRLTDGGARESGALASDLRYQAGRCVVETKEYPEGQEAYAFSFLKGGQNLFA</sequence>
<dbReference type="GO" id="GO:0009190">
    <property type="term" value="P:cyclic nucleotide biosynthetic process"/>
    <property type="evidence" value="ECO:0007669"/>
    <property type="project" value="InterPro"/>
</dbReference>
<dbReference type="OrthoDB" id="9789782at2"/>